<accession>A0A6A5E8G1</accession>
<dbReference type="GO" id="GO:0007098">
    <property type="term" value="P:centrosome cycle"/>
    <property type="evidence" value="ECO:0007669"/>
    <property type="project" value="TreeGrafter"/>
</dbReference>
<feature type="region of interest" description="Disordered" evidence="1">
    <location>
        <begin position="320"/>
        <end position="374"/>
    </location>
</feature>
<dbReference type="GO" id="GO:0005634">
    <property type="term" value="C:nucleus"/>
    <property type="evidence" value="ECO:0007669"/>
    <property type="project" value="TreeGrafter"/>
</dbReference>
<organism evidence="3 4">
    <name type="scientific">Perca fluviatilis</name>
    <name type="common">European perch</name>
    <dbReference type="NCBI Taxonomy" id="8168"/>
    <lineage>
        <taxon>Eukaryota</taxon>
        <taxon>Metazoa</taxon>
        <taxon>Chordata</taxon>
        <taxon>Craniata</taxon>
        <taxon>Vertebrata</taxon>
        <taxon>Euteleostomi</taxon>
        <taxon>Actinopterygii</taxon>
        <taxon>Neopterygii</taxon>
        <taxon>Teleostei</taxon>
        <taxon>Neoteleostei</taxon>
        <taxon>Acanthomorphata</taxon>
        <taxon>Eupercaria</taxon>
        <taxon>Perciformes</taxon>
        <taxon>Percoidei</taxon>
        <taxon>Percidae</taxon>
        <taxon>Percinae</taxon>
        <taxon>Perca</taxon>
    </lineage>
</organism>
<dbReference type="Proteomes" id="UP000465112">
    <property type="component" value="Chromosome 9"/>
</dbReference>
<gene>
    <name evidence="3" type="ORF">PFLUV_G00105050</name>
</gene>
<feature type="region of interest" description="Disordered" evidence="1">
    <location>
        <begin position="163"/>
        <end position="283"/>
    </location>
</feature>
<protein>
    <recommendedName>
        <fullName evidence="2">PDZ domain-containing protein</fullName>
    </recommendedName>
</protein>
<dbReference type="GO" id="GO:0060341">
    <property type="term" value="P:regulation of cellular localization"/>
    <property type="evidence" value="ECO:0007669"/>
    <property type="project" value="TreeGrafter"/>
</dbReference>
<dbReference type="Gene3D" id="2.30.42.10">
    <property type="match status" value="1"/>
</dbReference>
<dbReference type="InterPro" id="IPR036034">
    <property type="entry name" value="PDZ_sf"/>
</dbReference>
<dbReference type="GO" id="GO:0007163">
    <property type="term" value="P:establishment or maintenance of cell polarity"/>
    <property type="evidence" value="ECO:0007669"/>
    <property type="project" value="TreeGrafter"/>
</dbReference>
<evidence type="ECO:0000313" key="4">
    <source>
        <dbReference type="Proteomes" id="UP000465112"/>
    </source>
</evidence>
<dbReference type="GO" id="GO:0005938">
    <property type="term" value="C:cell cortex"/>
    <property type="evidence" value="ECO:0007669"/>
    <property type="project" value="TreeGrafter"/>
</dbReference>
<dbReference type="PANTHER" id="PTHR14102:SF12">
    <property type="entry name" value="CDNA SEQUENCE BC034090"/>
    <property type="match status" value="1"/>
</dbReference>
<feature type="region of interest" description="Disordered" evidence="1">
    <location>
        <begin position="72"/>
        <end position="92"/>
    </location>
</feature>
<keyword evidence="4" id="KW-1185">Reference proteome</keyword>
<feature type="region of interest" description="Disordered" evidence="1">
    <location>
        <begin position="127"/>
        <end position="148"/>
    </location>
</feature>
<comment type="caution">
    <text evidence="3">The sequence shown here is derived from an EMBL/GenBank/DDBJ whole genome shotgun (WGS) entry which is preliminary data.</text>
</comment>
<feature type="domain" description="PDZ" evidence="2">
    <location>
        <begin position="451"/>
        <end position="536"/>
    </location>
</feature>
<feature type="compositionally biased region" description="Polar residues" evidence="1">
    <location>
        <begin position="210"/>
        <end position="227"/>
    </location>
</feature>
<reference evidence="3 4" key="1">
    <citation type="submission" date="2019-06" db="EMBL/GenBank/DDBJ databases">
        <title>A chromosome-scale genome assembly of the European perch, Perca fluviatilis.</title>
        <authorList>
            <person name="Roques C."/>
            <person name="Zahm M."/>
            <person name="Cabau C."/>
            <person name="Klopp C."/>
            <person name="Bouchez O."/>
            <person name="Donnadieu C."/>
            <person name="Kuhl H."/>
            <person name="Gislard M."/>
            <person name="Guendouz S."/>
            <person name="Journot L."/>
            <person name="Haffray P."/>
            <person name="Bestin A."/>
            <person name="Morvezen R."/>
            <person name="Feron R."/>
            <person name="Wen M."/>
            <person name="Jouanno E."/>
            <person name="Herpin A."/>
            <person name="Schartl M."/>
            <person name="Postlethwait J."/>
            <person name="Schaerlinger B."/>
            <person name="Chardard D."/>
            <person name="Lecocq T."/>
            <person name="Poncet C."/>
            <person name="Jaffrelo L."/>
            <person name="Lampietro C."/>
            <person name="Guiguen Y."/>
        </authorList>
    </citation>
    <scope>NUCLEOTIDE SEQUENCE [LARGE SCALE GENOMIC DNA]</scope>
    <source>
        <tissue evidence="3">Blood</tissue>
    </source>
</reference>
<dbReference type="PANTHER" id="PTHR14102">
    <property type="entry name" value="PAR-6-RELATED"/>
    <property type="match status" value="1"/>
</dbReference>
<evidence type="ECO:0000259" key="2">
    <source>
        <dbReference type="PROSITE" id="PS50106"/>
    </source>
</evidence>
<dbReference type="InterPro" id="IPR032756">
    <property type="entry name" value="DUF4685"/>
</dbReference>
<dbReference type="AlphaFoldDB" id="A0A6A5E8G1"/>
<proteinExistence type="predicted"/>
<feature type="compositionally biased region" description="Basic and acidic residues" evidence="1">
    <location>
        <begin position="327"/>
        <end position="339"/>
    </location>
</feature>
<dbReference type="InterPro" id="IPR001478">
    <property type="entry name" value="PDZ"/>
</dbReference>
<sequence>MKRRCVPLRADHELLLTPDTRHSLSGVRLHPVVQLRSGGVASLLSDSSGCESAVGSSGRRPAASPTRLLRFEDETETEAESRYLERQRQRRRMGVLASKPDLNLQHRGRMAQWDSCGTVLRGRVSLKPCLQPPDPEERGRSLYRPHLSLRTEPIRETYIGSVTACDRSGAGGERRSTNQDMPTTDLPINPYAPQQLATPLSRSSSSPQSVRLNGTKAEQNLNYNQSQSREEQGMSAPEPHRELRSCAKVTERSSVDLKAKSSETTAESQAPPPSGSSNGQVKQPMRAEVYSDYTSHPERVISREEPARLSLRRLFSSVRLSTTRTGSLDRLRSRPRRSESGPAPPGYDSAPSGFDSTSSGHKKTSSLLRKTPSVQSLSVQGSPFLQLRRSSSVQSFLSEQKKKKKRDRSADYRPAADHLLQRCLSVEDVGRPSSVRSVGRVLQVSADGSVLLELSRPDSRRFGFLISRGRGRPDSGVYVEDMVDSGTEKLYAGLLALGDEILEVNGEKVACQSLDQVTQLLTQNPSATVRVLRHHRTPPR</sequence>
<dbReference type="Pfam" id="PF00595">
    <property type="entry name" value="PDZ"/>
    <property type="match status" value="1"/>
</dbReference>
<dbReference type="InterPro" id="IPR051741">
    <property type="entry name" value="PAR6_homolog"/>
</dbReference>
<dbReference type="EMBL" id="VHII01000009">
    <property type="protein sequence ID" value="KAF1385181.1"/>
    <property type="molecule type" value="Genomic_DNA"/>
</dbReference>
<evidence type="ECO:0000313" key="3">
    <source>
        <dbReference type="EMBL" id="KAF1385181.1"/>
    </source>
</evidence>
<evidence type="ECO:0000256" key="1">
    <source>
        <dbReference type="SAM" id="MobiDB-lite"/>
    </source>
</evidence>
<dbReference type="Pfam" id="PF15737">
    <property type="entry name" value="DUF4685"/>
    <property type="match status" value="1"/>
</dbReference>
<feature type="compositionally biased region" description="Basic and acidic residues" evidence="1">
    <location>
        <begin position="228"/>
        <end position="261"/>
    </location>
</feature>
<dbReference type="SUPFAM" id="SSF50156">
    <property type="entry name" value="PDZ domain-like"/>
    <property type="match status" value="1"/>
</dbReference>
<name>A0A6A5E8G1_PERFL</name>
<dbReference type="PROSITE" id="PS50106">
    <property type="entry name" value="PDZ"/>
    <property type="match status" value="1"/>
</dbReference>
<feature type="compositionally biased region" description="Polar residues" evidence="1">
    <location>
        <begin position="354"/>
        <end position="374"/>
    </location>
</feature>
<dbReference type="SMART" id="SM00228">
    <property type="entry name" value="PDZ"/>
    <property type="match status" value="1"/>
</dbReference>
<dbReference type="GO" id="GO:0016324">
    <property type="term" value="C:apical plasma membrane"/>
    <property type="evidence" value="ECO:0007669"/>
    <property type="project" value="TreeGrafter"/>
</dbReference>